<name>A0AC61PHF5_9FIRM</name>
<keyword evidence="2" id="KW-1185">Reference proteome</keyword>
<dbReference type="EMBL" id="FWXZ01000001">
    <property type="protein sequence ID" value="SMC35196.1"/>
    <property type="molecule type" value="Genomic_DNA"/>
</dbReference>
<reference evidence="1" key="1">
    <citation type="submission" date="2017-04" db="EMBL/GenBank/DDBJ databases">
        <authorList>
            <person name="Varghese N."/>
            <person name="Submissions S."/>
        </authorList>
    </citation>
    <scope>NUCLEOTIDE SEQUENCE</scope>
    <source>
        <strain evidence="1">WTE2008</strain>
    </source>
</reference>
<evidence type="ECO:0000313" key="2">
    <source>
        <dbReference type="Proteomes" id="UP000192328"/>
    </source>
</evidence>
<proteinExistence type="predicted"/>
<gene>
    <name evidence="1" type="ORF">SAMN06297397_0183</name>
</gene>
<organism evidence="1 2">
    <name type="scientific">Aristaeella lactis</name>
    <dbReference type="NCBI Taxonomy" id="3046383"/>
    <lineage>
        <taxon>Bacteria</taxon>
        <taxon>Bacillati</taxon>
        <taxon>Bacillota</taxon>
        <taxon>Clostridia</taxon>
        <taxon>Eubacteriales</taxon>
        <taxon>Aristaeellaceae</taxon>
        <taxon>Aristaeella</taxon>
    </lineage>
</organism>
<evidence type="ECO:0000313" key="1">
    <source>
        <dbReference type="EMBL" id="SMC35196.1"/>
    </source>
</evidence>
<accession>A0AC61PHF5</accession>
<protein>
    <submittedName>
        <fullName evidence="1">Peptidoglycan binding domain-containing protein</fullName>
    </submittedName>
</protein>
<comment type="caution">
    <text evidence="1">The sequence shown here is derived from an EMBL/GenBank/DDBJ whole genome shotgun (WGS) entry which is preliminary data.</text>
</comment>
<sequence>MSVRIRRMMCIVLAVCLLSFALPVFAEETDMKTLQERLISLGYEIGTADGIIGKKTSAAIMLVQTELKENGFKVQPTGIPDPDTVSLIMEENNADLLKTLRTGSWGSRVKTAQQQLIGLNLLYDSADGRYGANTESAVKAFEEAVAKQEPEKVKADGKLTPDEYDLLTGDLTKYHFEAPICFDDSHPEKLNGNYLYARHACLINAVTGETLLEKDADAQAEPASTTKIMTLITALSLCDPDKVITIPAEALDIPADSTKVPVTPGEKMTMKDLLYGMMIRSGNDAANSIAVLCSGSVDAFAEEMNKMAENLGMTNSHFVNPHGYTAEGHYTSARDLVTAARYGLTQPLFREIVTCLYYTLPVTAERKNPLISLKWEIFDPNSEYYIPHAAGVKSGYTSTAGFCYVGAYQENGVTLIAAVMGGRGRNMAWTDLRRLFAYGMQKTAEISQ</sequence>
<dbReference type="Proteomes" id="UP000192328">
    <property type="component" value="Unassembled WGS sequence"/>
</dbReference>